<dbReference type="OrthoDB" id="9793083at2"/>
<name>A0A060NM85_9BURK</name>
<dbReference type="InterPro" id="IPR000073">
    <property type="entry name" value="AB_hydrolase_1"/>
</dbReference>
<keyword evidence="2" id="KW-0012">Acyltransferase</keyword>
<dbReference type="GO" id="GO:0046503">
    <property type="term" value="P:glycerolipid catabolic process"/>
    <property type="evidence" value="ECO:0007669"/>
    <property type="project" value="TreeGrafter"/>
</dbReference>
<proteinExistence type="predicted"/>
<dbReference type="GO" id="GO:0016746">
    <property type="term" value="F:acyltransferase activity"/>
    <property type="evidence" value="ECO:0007669"/>
    <property type="project" value="UniProtKB-KW"/>
</dbReference>
<dbReference type="PANTHER" id="PTHR43433">
    <property type="entry name" value="HYDROLASE, ALPHA/BETA FOLD FAMILY PROTEIN"/>
    <property type="match status" value="1"/>
</dbReference>
<keyword evidence="2" id="KW-0808">Transferase</keyword>
<reference evidence="2 3" key="1">
    <citation type="journal article" date="2014" name="Nat. Commun.">
        <title>Physiological and genomic features of highly alkaliphilic hydrogen-utilizing Betaproteobacteria from a continental serpentinizing site.</title>
        <authorList>
            <person name="Suzuki S."/>
            <person name="Kuenen J.G."/>
            <person name="Schipper K."/>
            <person name="van der Velde S."/>
            <person name="Ishii S."/>
            <person name="Wu A."/>
            <person name="Sorokin D.Y."/>
            <person name="Tenney A."/>
            <person name="Meng X.Y."/>
            <person name="Morrill P.L."/>
            <person name="Kamagata Y."/>
            <person name="Muyzer G."/>
            <person name="Nealson K.H."/>
        </authorList>
    </citation>
    <scope>NUCLEOTIDE SEQUENCE [LARGE SCALE GENOMIC DNA]</scope>
    <source>
        <strain evidence="2 3">B1</strain>
    </source>
</reference>
<dbReference type="GO" id="GO:0004806">
    <property type="term" value="F:triacylglycerol lipase activity"/>
    <property type="evidence" value="ECO:0007669"/>
    <property type="project" value="TreeGrafter"/>
</dbReference>
<dbReference type="Proteomes" id="UP000066014">
    <property type="component" value="Chromosome"/>
</dbReference>
<sequence>METFIRQSEGLTLWAETFGVPSHPAVLLVMGATGQGVFWPERFCIQLAQSGHFVIRYDHRDTGRSSAVSALHPYTLNALTSDAVAVLDGLNVAKAAVVGLSMGGFIGQLMATQHPQRVERLVLMSTTADHRPCVAASLGIPTTKLLRLPPPTSAFQDYIKKARRHRPKSADDLYASAYDALAATYAGPKGCPTAEVKAAIRLASSRTDNLMAAFKHGLAVSASKNRLKLVRDIRVPTLVIHGRFDPLFPLEHGQYLAENIPGAQMLVLNMGHSFMWSWDDEVGAAVEGFLRLPH</sequence>
<evidence type="ECO:0000313" key="3">
    <source>
        <dbReference type="Proteomes" id="UP000066014"/>
    </source>
</evidence>
<dbReference type="KEGG" id="cbab:SMCB_0619"/>
<organism evidence="2 3">
    <name type="scientific">Serpentinimonas maccroryi</name>
    <dbReference type="NCBI Taxonomy" id="1458426"/>
    <lineage>
        <taxon>Bacteria</taxon>
        <taxon>Pseudomonadati</taxon>
        <taxon>Pseudomonadota</taxon>
        <taxon>Betaproteobacteria</taxon>
        <taxon>Burkholderiales</taxon>
        <taxon>Comamonadaceae</taxon>
        <taxon>Serpentinimonas</taxon>
    </lineage>
</organism>
<dbReference type="PANTHER" id="PTHR43433:SF5">
    <property type="entry name" value="AB HYDROLASE-1 DOMAIN-CONTAINING PROTEIN"/>
    <property type="match status" value="1"/>
</dbReference>
<dbReference type="RefSeq" id="WP_052468390.1">
    <property type="nucleotide sequence ID" value="NZ_AP014569.1"/>
</dbReference>
<gene>
    <name evidence="2" type="ORF">SMCB_0619</name>
</gene>
<dbReference type="InterPro" id="IPR050471">
    <property type="entry name" value="AB_hydrolase"/>
</dbReference>
<keyword evidence="3" id="KW-1185">Reference proteome</keyword>
<dbReference type="SUPFAM" id="SSF53474">
    <property type="entry name" value="alpha/beta-Hydrolases"/>
    <property type="match status" value="1"/>
</dbReference>
<protein>
    <submittedName>
        <fullName evidence="2">Predicted hydrolase or acyltransferase</fullName>
    </submittedName>
</protein>
<keyword evidence="2" id="KW-0378">Hydrolase</keyword>
<dbReference type="AlphaFoldDB" id="A0A060NM85"/>
<accession>A0A060NM85</accession>
<evidence type="ECO:0000313" key="2">
    <source>
        <dbReference type="EMBL" id="BAO82847.1"/>
    </source>
</evidence>
<dbReference type="HOGENOM" id="CLU_020336_0_0_4"/>
<dbReference type="PRINTS" id="PR00111">
    <property type="entry name" value="ABHYDROLASE"/>
</dbReference>
<dbReference type="STRING" id="1458426.SMCB_0619"/>
<dbReference type="EMBL" id="AP014569">
    <property type="protein sequence ID" value="BAO82847.1"/>
    <property type="molecule type" value="Genomic_DNA"/>
</dbReference>
<dbReference type="Gene3D" id="3.40.50.1820">
    <property type="entry name" value="alpha/beta hydrolase"/>
    <property type="match status" value="1"/>
</dbReference>
<feature type="domain" description="AB hydrolase-1" evidence="1">
    <location>
        <begin position="24"/>
        <end position="276"/>
    </location>
</feature>
<dbReference type="Pfam" id="PF00561">
    <property type="entry name" value="Abhydrolase_1"/>
    <property type="match status" value="1"/>
</dbReference>
<dbReference type="InterPro" id="IPR029058">
    <property type="entry name" value="AB_hydrolase_fold"/>
</dbReference>
<evidence type="ECO:0000259" key="1">
    <source>
        <dbReference type="Pfam" id="PF00561"/>
    </source>
</evidence>